<name>A0ABW3S3U6_9BACL</name>
<dbReference type="PANTHER" id="PTHR47506">
    <property type="entry name" value="TRANSCRIPTIONAL REGULATORY PROTEIN"/>
    <property type="match status" value="1"/>
</dbReference>
<keyword evidence="2 4" id="KW-0238">DNA-binding</keyword>
<dbReference type="InterPro" id="IPR009057">
    <property type="entry name" value="Homeodomain-like_sf"/>
</dbReference>
<gene>
    <name evidence="6" type="ORF">ACFQ3W_24665</name>
</gene>
<sequence length="190" mass="20744">MSNQNSTRQMLIETTAKLLQNQGYNATGLNQITQLSGAPKGSLYYHFPAGKEQLACEAVSYIKNATLEGLRAVLRLPLSSAEAVQRLLTLLADHFEQKDEELGVPMGIIAHETAKSNENIRQACCGAYNAWIAEFEQKFAADGYDPEEAAELAVMINGIVEGSIIMCLTQQSSKPLRTAAKLVPRLFPSI</sequence>
<dbReference type="Proteomes" id="UP001597262">
    <property type="component" value="Unassembled WGS sequence"/>
</dbReference>
<dbReference type="InterPro" id="IPR036271">
    <property type="entry name" value="Tet_transcr_reg_TetR-rel_C_sf"/>
</dbReference>
<dbReference type="PROSITE" id="PS50977">
    <property type="entry name" value="HTH_TETR_2"/>
    <property type="match status" value="1"/>
</dbReference>
<accession>A0ABW3S3U6</accession>
<evidence type="ECO:0000256" key="3">
    <source>
        <dbReference type="ARBA" id="ARBA00023163"/>
    </source>
</evidence>
<evidence type="ECO:0000256" key="4">
    <source>
        <dbReference type="PROSITE-ProRule" id="PRU00335"/>
    </source>
</evidence>
<dbReference type="PANTHER" id="PTHR47506:SF3">
    <property type="entry name" value="HTH-TYPE TRANSCRIPTIONAL REGULATOR LMRA"/>
    <property type="match status" value="1"/>
</dbReference>
<comment type="caution">
    <text evidence="6">The sequence shown here is derived from an EMBL/GenBank/DDBJ whole genome shotgun (WGS) entry which is preliminary data.</text>
</comment>
<evidence type="ECO:0000259" key="5">
    <source>
        <dbReference type="PROSITE" id="PS50977"/>
    </source>
</evidence>
<dbReference type="SUPFAM" id="SSF48498">
    <property type="entry name" value="Tetracyclin repressor-like, C-terminal domain"/>
    <property type="match status" value="1"/>
</dbReference>
<feature type="DNA-binding region" description="H-T-H motif" evidence="4">
    <location>
        <begin position="28"/>
        <end position="47"/>
    </location>
</feature>
<dbReference type="Pfam" id="PF00440">
    <property type="entry name" value="TetR_N"/>
    <property type="match status" value="1"/>
</dbReference>
<keyword evidence="3" id="KW-0804">Transcription</keyword>
<protein>
    <submittedName>
        <fullName evidence="6">TetR/AcrR family transcriptional regulator</fullName>
    </submittedName>
</protein>
<dbReference type="Gene3D" id="1.10.357.10">
    <property type="entry name" value="Tetracycline Repressor, domain 2"/>
    <property type="match status" value="1"/>
</dbReference>
<keyword evidence="1" id="KW-0805">Transcription regulation</keyword>
<feature type="domain" description="HTH tetR-type" evidence="5">
    <location>
        <begin position="5"/>
        <end position="65"/>
    </location>
</feature>
<evidence type="ECO:0000256" key="1">
    <source>
        <dbReference type="ARBA" id="ARBA00023015"/>
    </source>
</evidence>
<organism evidence="6 7">
    <name type="scientific">Paenibacillus puldeungensis</name>
    <dbReference type="NCBI Taxonomy" id="696536"/>
    <lineage>
        <taxon>Bacteria</taxon>
        <taxon>Bacillati</taxon>
        <taxon>Bacillota</taxon>
        <taxon>Bacilli</taxon>
        <taxon>Bacillales</taxon>
        <taxon>Paenibacillaceae</taxon>
        <taxon>Paenibacillus</taxon>
    </lineage>
</organism>
<evidence type="ECO:0000256" key="2">
    <source>
        <dbReference type="ARBA" id="ARBA00023125"/>
    </source>
</evidence>
<reference evidence="7" key="1">
    <citation type="journal article" date="2019" name="Int. J. Syst. Evol. Microbiol.">
        <title>The Global Catalogue of Microorganisms (GCM) 10K type strain sequencing project: providing services to taxonomists for standard genome sequencing and annotation.</title>
        <authorList>
            <consortium name="The Broad Institute Genomics Platform"/>
            <consortium name="The Broad Institute Genome Sequencing Center for Infectious Disease"/>
            <person name="Wu L."/>
            <person name="Ma J."/>
        </authorList>
    </citation>
    <scope>NUCLEOTIDE SEQUENCE [LARGE SCALE GENOMIC DNA]</scope>
    <source>
        <strain evidence="7">CCUG 59189</strain>
    </source>
</reference>
<dbReference type="RefSeq" id="WP_379321893.1">
    <property type="nucleotide sequence ID" value="NZ_JBHTLM010000032.1"/>
</dbReference>
<keyword evidence="7" id="KW-1185">Reference proteome</keyword>
<dbReference type="Pfam" id="PF21993">
    <property type="entry name" value="TetR_C_13_2"/>
    <property type="match status" value="1"/>
</dbReference>
<evidence type="ECO:0000313" key="7">
    <source>
        <dbReference type="Proteomes" id="UP001597262"/>
    </source>
</evidence>
<dbReference type="SUPFAM" id="SSF46689">
    <property type="entry name" value="Homeodomain-like"/>
    <property type="match status" value="1"/>
</dbReference>
<proteinExistence type="predicted"/>
<evidence type="ECO:0000313" key="6">
    <source>
        <dbReference type="EMBL" id="MFD1179467.1"/>
    </source>
</evidence>
<dbReference type="InterPro" id="IPR054156">
    <property type="entry name" value="YxaF_TetR_C"/>
</dbReference>
<dbReference type="EMBL" id="JBHTLM010000032">
    <property type="protein sequence ID" value="MFD1179467.1"/>
    <property type="molecule type" value="Genomic_DNA"/>
</dbReference>
<dbReference type="InterPro" id="IPR001647">
    <property type="entry name" value="HTH_TetR"/>
</dbReference>